<keyword evidence="4" id="KW-0067">ATP-binding</keyword>
<dbReference type="AlphaFoldDB" id="A0A1G1WI08"/>
<dbReference type="InterPro" id="IPR009080">
    <property type="entry name" value="tRNAsynth_Ia_anticodon-bd"/>
</dbReference>
<organism evidence="12 13">
    <name type="scientific">Candidatus Woykebacteria bacterium RBG_16_43_9</name>
    <dbReference type="NCBI Taxonomy" id="1802596"/>
    <lineage>
        <taxon>Bacteria</taxon>
        <taxon>Candidatus Woykeibacteriota</taxon>
    </lineage>
</organism>
<dbReference type="GO" id="GO:0005737">
    <property type="term" value="C:cytoplasm"/>
    <property type="evidence" value="ECO:0007669"/>
    <property type="project" value="UniProtKB-UniRule"/>
</dbReference>
<dbReference type="GO" id="GO:0005524">
    <property type="term" value="F:ATP binding"/>
    <property type="evidence" value="ECO:0007669"/>
    <property type="project" value="UniProtKB-KW"/>
</dbReference>
<dbReference type="InterPro" id="IPR023586">
    <property type="entry name" value="Ile-tRNA-ligase_type2"/>
</dbReference>
<protein>
    <recommendedName>
        <fullName evidence="1 9">Isoleucine--tRNA ligase</fullName>
        <ecNumber evidence="1 9">6.1.1.5</ecNumber>
    </recommendedName>
</protein>
<evidence type="ECO:0000256" key="1">
    <source>
        <dbReference type="ARBA" id="ARBA00013165"/>
    </source>
</evidence>
<accession>A0A1G1WI08</accession>
<dbReference type="InterPro" id="IPR014729">
    <property type="entry name" value="Rossmann-like_a/b/a_fold"/>
</dbReference>
<dbReference type="Pfam" id="PF08264">
    <property type="entry name" value="Anticodon_1"/>
    <property type="match status" value="1"/>
</dbReference>
<keyword evidence="3" id="KW-0547">Nucleotide-binding</keyword>
<dbReference type="PANTHER" id="PTHR42780:SF1">
    <property type="entry name" value="ISOLEUCINE--TRNA LIGASE, CYTOPLASMIC"/>
    <property type="match status" value="1"/>
</dbReference>
<dbReference type="Gene3D" id="3.40.50.620">
    <property type="entry name" value="HUPs"/>
    <property type="match status" value="2"/>
</dbReference>
<dbReference type="GO" id="GO:0006428">
    <property type="term" value="P:isoleucyl-tRNA aminoacylation"/>
    <property type="evidence" value="ECO:0007669"/>
    <property type="project" value="UniProtKB-UniRule"/>
</dbReference>
<dbReference type="EMBL" id="MHCS01000009">
    <property type="protein sequence ID" value="OGY26867.1"/>
    <property type="molecule type" value="Genomic_DNA"/>
</dbReference>
<evidence type="ECO:0000256" key="4">
    <source>
        <dbReference type="ARBA" id="ARBA00022840"/>
    </source>
</evidence>
<evidence type="ECO:0000259" key="10">
    <source>
        <dbReference type="Pfam" id="PF00133"/>
    </source>
</evidence>
<comment type="catalytic activity">
    <reaction evidence="8">
        <text>tRNA(Ile) + L-isoleucine + ATP = L-isoleucyl-tRNA(Ile) + AMP + diphosphate</text>
        <dbReference type="Rhea" id="RHEA:11060"/>
        <dbReference type="Rhea" id="RHEA-COMP:9666"/>
        <dbReference type="Rhea" id="RHEA-COMP:9695"/>
        <dbReference type="ChEBI" id="CHEBI:30616"/>
        <dbReference type="ChEBI" id="CHEBI:33019"/>
        <dbReference type="ChEBI" id="CHEBI:58045"/>
        <dbReference type="ChEBI" id="CHEBI:78442"/>
        <dbReference type="ChEBI" id="CHEBI:78528"/>
        <dbReference type="ChEBI" id="CHEBI:456215"/>
        <dbReference type="EC" id="6.1.1.5"/>
    </reaction>
</comment>
<keyword evidence="6" id="KW-0030">Aminoacyl-tRNA synthetase</keyword>
<dbReference type="CDD" id="cd07961">
    <property type="entry name" value="Anticodon_Ia_Ile_ABEc"/>
    <property type="match status" value="1"/>
</dbReference>
<dbReference type="SUPFAM" id="SSF47323">
    <property type="entry name" value="Anticodon-binding domain of a subclass of class I aminoacyl-tRNA synthetases"/>
    <property type="match status" value="1"/>
</dbReference>
<name>A0A1G1WI08_9BACT</name>
<evidence type="ECO:0000256" key="5">
    <source>
        <dbReference type="ARBA" id="ARBA00022917"/>
    </source>
</evidence>
<dbReference type="Gene3D" id="1.10.730.10">
    <property type="entry name" value="Isoleucyl-tRNA Synthetase, Domain 1"/>
    <property type="match status" value="1"/>
</dbReference>
<evidence type="ECO:0000256" key="3">
    <source>
        <dbReference type="ARBA" id="ARBA00022741"/>
    </source>
</evidence>
<dbReference type="NCBIfam" id="TIGR00392">
    <property type="entry name" value="ileS"/>
    <property type="match status" value="1"/>
</dbReference>
<sequence>MFKPVSPSVDFPEIERKILSYWYELGVVKKYLGKNSGSKNKFSFIDGPLTANNPMGVHHAWGRTYKDLWQRFFNMRGFAQRFQNGFDEQGLWVEVEVEKELGLKTKKDIENLVSGNHFESIAKFVNLCKERVKKFSAVQTQQSKRLGYFMDWDNSYHTSSDENNYAIWHYLKTIHEKGWLYKGRDSVPWCPRCGTAISQHEILTEEYQELVHRSVYFKLPIVGRDNEFLLVWTTTPWTIPGNVTVAVNPGFKYQQIETSKGIVWFAKDRWEYLKQLLVEADKALNLKPIGFIKEGSELVGWEYIGPFDNLDRVKAAKNEGNFHEIIASKDLVTAEEGTGLVHIAPGAGEEDFRLSQDENLPVIEVIDEEATYMEGLGEFSGKNAKKQPEIIIDYLKEKDEGEFFFKEENYKHRYPTCWRCKTELVWRVVDEWYIAMDRKDPNKSKTYRELMREVIKPKNINWLPKWGYDRELDWLNNMRDWLISKKRYWGLALPIWECKKCGNFDVIGSKEELKEKSIEGWEKFEGNSPHRPWIDQVKIKCSKCGEKSSRIADVGNPWLDAGIVPYSTLKYFEDKDYWKEWFPADFIVEAFPGQFKNWFYSLIAMSTGLENTAPFKNLLGHGMVRDEKGEEMHKSKGNAIEFNESAEKIGVDVMRWLYLRTNPEHNVNFGFHIADEIRRYFHLRLWNVYVFFANYAGIDGWKPKKGKFNPTNALDRWVLSRLAGSIENISRSLEKYDAANAVASAEDFVINDLSNWYVRRIRDRVGLIAPNGSDKDDAYRTLWEVLTTYSKVLSPMVPYITEEMYTNLTEEESVHLTSWPEVEFKIDEELEKNMDQVRKLAEIGHSSRKEHKIKVRQPLSSFTYGKEFRKLPRALESILKVELNAKKVEYKKSHPFSFEWELKLTPELKKEGEARDLIRKIQERRKEAKVAFNDTVTVYLPSWPQEYEEFIRRETLAKKLIKGESISVERN</sequence>
<comment type="function">
    <text evidence="7">Catalyzes the attachment of isoleucine to tRNA(Ile). As IleRS can inadvertently accommodate and process structurally similar amino acids such as valine, to avoid such errors it has two additional distinct tRNA(Ile)-dependent editing activities. One activity is designated as 'pretransfer' editing and involves the hydrolysis of activated Val-AMP. The other activity is designated 'posttransfer' editing and involves deacylation of mischarged Val-tRNA(Ile).</text>
</comment>
<evidence type="ECO:0000256" key="9">
    <source>
        <dbReference type="NCBIfam" id="TIGR00392"/>
    </source>
</evidence>
<dbReference type="Pfam" id="PF19302">
    <property type="entry name" value="DUF5915"/>
    <property type="match status" value="1"/>
</dbReference>
<comment type="caution">
    <text evidence="12">The sequence shown here is derived from an EMBL/GenBank/DDBJ whole genome shotgun (WGS) entry which is preliminary data.</text>
</comment>
<dbReference type="Proteomes" id="UP000176389">
    <property type="component" value="Unassembled WGS sequence"/>
</dbReference>
<dbReference type="PRINTS" id="PR00984">
    <property type="entry name" value="TRNASYNTHILE"/>
</dbReference>
<evidence type="ECO:0000313" key="13">
    <source>
        <dbReference type="Proteomes" id="UP000176389"/>
    </source>
</evidence>
<dbReference type="SUPFAM" id="SSF50677">
    <property type="entry name" value="ValRS/IleRS/LeuRS editing domain"/>
    <property type="match status" value="1"/>
</dbReference>
<dbReference type="InterPro" id="IPR033709">
    <property type="entry name" value="Anticodon_Ile_ABEc"/>
</dbReference>
<dbReference type="PANTHER" id="PTHR42780">
    <property type="entry name" value="SOLEUCYL-TRNA SYNTHETASE"/>
    <property type="match status" value="1"/>
</dbReference>
<evidence type="ECO:0000313" key="12">
    <source>
        <dbReference type="EMBL" id="OGY26867.1"/>
    </source>
</evidence>
<dbReference type="EC" id="6.1.1.5" evidence="1 9"/>
<dbReference type="GO" id="GO:0002161">
    <property type="term" value="F:aminoacyl-tRNA deacylase activity"/>
    <property type="evidence" value="ECO:0007669"/>
    <property type="project" value="InterPro"/>
</dbReference>
<evidence type="ECO:0000256" key="2">
    <source>
        <dbReference type="ARBA" id="ARBA00022598"/>
    </source>
</evidence>
<dbReference type="GO" id="GO:0004822">
    <property type="term" value="F:isoleucine-tRNA ligase activity"/>
    <property type="evidence" value="ECO:0007669"/>
    <property type="project" value="UniProtKB-UniRule"/>
</dbReference>
<evidence type="ECO:0000256" key="6">
    <source>
        <dbReference type="ARBA" id="ARBA00023146"/>
    </source>
</evidence>
<feature type="domain" description="Aminoacyl-tRNA synthetase class Ia" evidence="10">
    <location>
        <begin position="18"/>
        <end position="668"/>
    </location>
</feature>
<dbReference type="GO" id="GO:0000049">
    <property type="term" value="F:tRNA binding"/>
    <property type="evidence" value="ECO:0007669"/>
    <property type="project" value="InterPro"/>
</dbReference>
<dbReference type="InterPro" id="IPR002301">
    <property type="entry name" value="Ile-tRNA-ligase"/>
</dbReference>
<dbReference type="Pfam" id="PF00133">
    <property type="entry name" value="tRNA-synt_1"/>
    <property type="match status" value="1"/>
</dbReference>
<keyword evidence="2 12" id="KW-0436">Ligase</keyword>
<evidence type="ECO:0000259" key="11">
    <source>
        <dbReference type="Pfam" id="PF08264"/>
    </source>
</evidence>
<keyword evidence="5" id="KW-0648">Protein biosynthesis</keyword>
<feature type="domain" description="Methionyl/Valyl/Leucyl/Isoleucyl-tRNA synthetase anticodon-binding" evidence="11">
    <location>
        <begin position="715"/>
        <end position="860"/>
    </location>
</feature>
<evidence type="ECO:0000256" key="7">
    <source>
        <dbReference type="ARBA" id="ARBA00025217"/>
    </source>
</evidence>
<reference evidence="12 13" key="1">
    <citation type="journal article" date="2016" name="Nat. Commun.">
        <title>Thousands of microbial genomes shed light on interconnected biogeochemical processes in an aquifer system.</title>
        <authorList>
            <person name="Anantharaman K."/>
            <person name="Brown C.T."/>
            <person name="Hug L.A."/>
            <person name="Sharon I."/>
            <person name="Castelle C.J."/>
            <person name="Probst A.J."/>
            <person name="Thomas B.C."/>
            <person name="Singh A."/>
            <person name="Wilkins M.J."/>
            <person name="Karaoz U."/>
            <person name="Brodie E.L."/>
            <person name="Williams K.H."/>
            <person name="Hubbard S.S."/>
            <person name="Banfield J.F."/>
        </authorList>
    </citation>
    <scope>NUCLEOTIDE SEQUENCE [LARGE SCALE GENOMIC DNA]</scope>
</reference>
<dbReference type="Gene3D" id="3.90.740.10">
    <property type="entry name" value="Valyl/Leucyl/Isoleucyl-tRNA synthetase, editing domain"/>
    <property type="match status" value="1"/>
</dbReference>
<proteinExistence type="predicted"/>
<dbReference type="InterPro" id="IPR002300">
    <property type="entry name" value="aa-tRNA-synth_Ia"/>
</dbReference>
<dbReference type="InterPro" id="IPR013155">
    <property type="entry name" value="M/V/L/I-tRNA-synth_anticd-bd"/>
</dbReference>
<dbReference type="InterPro" id="IPR009008">
    <property type="entry name" value="Val/Leu/Ile-tRNA-synth_edit"/>
</dbReference>
<evidence type="ECO:0000256" key="8">
    <source>
        <dbReference type="ARBA" id="ARBA00048359"/>
    </source>
</evidence>
<gene>
    <name evidence="12" type="ORF">A2Z11_01695</name>
</gene>
<dbReference type="STRING" id="1802596.A2Z11_01695"/>
<dbReference type="SUPFAM" id="SSF52374">
    <property type="entry name" value="Nucleotidylyl transferase"/>
    <property type="match status" value="1"/>
</dbReference>